<sequence length="205" mass="24809">MDSLELLYDHYKETYSLVKTRLDERNKLFILTIFMLCILSLFMVNPESLITTLSKWLADNYHLEINMEISIIQSLIWFVVLYFTIRYYQTTTYIERLYAYIHKLEKTISEFSGQPFTRESQSYLDEYPMLLDFISIIYRVIFPIIYSIILIVKIITEFQSGFLNLCFLLDFIVAFCCFLLTLFYFYFLHKDYVKEILKRIFIKKA</sequence>
<gene>
    <name evidence="2" type="ORF">GXM18_17945</name>
</gene>
<accession>A0ABX6JAQ2</accession>
<proteinExistence type="predicted"/>
<keyword evidence="1" id="KW-0472">Membrane</keyword>
<keyword evidence="3" id="KW-1185">Reference proteome</keyword>
<reference evidence="2 3" key="1">
    <citation type="submission" date="2020-02" db="EMBL/GenBank/DDBJ databases">
        <title>Complete genome sequence of Blautia producta JCM 1471(T).</title>
        <authorList>
            <person name="Tourlousse D.M."/>
            <person name="Sakamoto M."/>
            <person name="Miura T."/>
            <person name="Narita K."/>
            <person name="Ohashi A."/>
            <person name="Uchino Y."/>
            <person name="Yamazoe A."/>
            <person name="Kameyama K."/>
            <person name="Terauchi J."/>
            <person name="Ohkuma M."/>
            <person name="Kawasaki H."/>
            <person name="Sekiguchi Y."/>
        </authorList>
    </citation>
    <scope>NUCLEOTIDE SEQUENCE [LARGE SCALE GENOMIC DNA]</scope>
    <source>
        <strain evidence="2 3">JCM 1471</strain>
    </source>
</reference>
<evidence type="ECO:0000313" key="3">
    <source>
        <dbReference type="Proteomes" id="UP000464715"/>
    </source>
</evidence>
<protein>
    <submittedName>
        <fullName evidence="2">Uncharacterized protein</fullName>
    </submittedName>
</protein>
<keyword evidence="1" id="KW-0812">Transmembrane</keyword>
<organism evidence="2 3">
    <name type="scientific">Blautia producta ATCC 27340 = DSM 2950</name>
    <dbReference type="NCBI Taxonomy" id="1121114"/>
    <lineage>
        <taxon>Bacteria</taxon>
        <taxon>Bacillati</taxon>
        <taxon>Bacillota</taxon>
        <taxon>Clostridia</taxon>
        <taxon>Lachnospirales</taxon>
        <taxon>Lachnospiraceae</taxon>
        <taxon>Blautia</taxon>
    </lineage>
</organism>
<dbReference type="EMBL" id="CP048626">
    <property type="protein sequence ID" value="QIB56572.1"/>
    <property type="molecule type" value="Genomic_DNA"/>
</dbReference>
<name>A0ABX6JAQ2_9FIRM</name>
<evidence type="ECO:0000313" key="2">
    <source>
        <dbReference type="EMBL" id="QIB56572.1"/>
    </source>
</evidence>
<feature type="transmembrane region" description="Helical" evidence="1">
    <location>
        <begin position="65"/>
        <end position="85"/>
    </location>
</feature>
<feature type="transmembrane region" description="Helical" evidence="1">
    <location>
        <begin position="28"/>
        <end position="45"/>
    </location>
</feature>
<feature type="transmembrane region" description="Helical" evidence="1">
    <location>
        <begin position="162"/>
        <end position="188"/>
    </location>
</feature>
<evidence type="ECO:0000256" key="1">
    <source>
        <dbReference type="SAM" id="Phobius"/>
    </source>
</evidence>
<dbReference type="Proteomes" id="UP000464715">
    <property type="component" value="Chromosome"/>
</dbReference>
<feature type="transmembrane region" description="Helical" evidence="1">
    <location>
        <begin position="136"/>
        <end position="156"/>
    </location>
</feature>
<keyword evidence="1" id="KW-1133">Transmembrane helix</keyword>